<reference evidence="1 2" key="1">
    <citation type="submission" date="2013-12" db="EMBL/GenBank/DDBJ databases">
        <authorList>
            <consortium name="DOE Joint Genome Institute"/>
            <person name="Smidt H."/>
            <person name="Huntemann M."/>
            <person name="Han J."/>
            <person name="Chen A."/>
            <person name="Kyrpides N."/>
            <person name="Mavromatis K."/>
            <person name="Markowitz V."/>
            <person name="Palaniappan K."/>
            <person name="Ivanova N."/>
            <person name="Schaumberg A."/>
            <person name="Pati A."/>
            <person name="Liolios K."/>
            <person name="Nordberg H.P."/>
            <person name="Cantor M.N."/>
            <person name="Hua S.X."/>
            <person name="Woyke T."/>
        </authorList>
    </citation>
    <scope>NUCLEOTIDE SEQUENCE [LARGE SCALE GENOMIC DNA]</scope>
    <source>
        <strain evidence="2">DSM 15288</strain>
    </source>
</reference>
<proteinExistence type="predicted"/>
<dbReference type="eggNOG" id="COG2226">
    <property type="taxonomic scope" value="Bacteria"/>
</dbReference>
<dbReference type="OrthoDB" id="9786043at2"/>
<dbReference type="STRING" id="871968.DESME_10350"/>
<organism evidence="1 2">
    <name type="scientific">Desulfitobacterium metallireducens DSM 15288</name>
    <dbReference type="NCBI Taxonomy" id="871968"/>
    <lineage>
        <taxon>Bacteria</taxon>
        <taxon>Bacillati</taxon>
        <taxon>Bacillota</taxon>
        <taxon>Clostridia</taxon>
        <taxon>Eubacteriales</taxon>
        <taxon>Desulfitobacteriaceae</taxon>
        <taxon>Desulfitobacterium</taxon>
    </lineage>
</organism>
<gene>
    <name evidence="1" type="ORF">DESME_10350</name>
</gene>
<dbReference type="HOGENOM" id="CLU_114964_0_0_9"/>
<dbReference type="GO" id="GO:0008168">
    <property type="term" value="F:methyltransferase activity"/>
    <property type="evidence" value="ECO:0007669"/>
    <property type="project" value="UniProtKB-KW"/>
</dbReference>
<dbReference type="GO" id="GO:0032259">
    <property type="term" value="P:methylation"/>
    <property type="evidence" value="ECO:0007669"/>
    <property type="project" value="UniProtKB-KW"/>
</dbReference>
<evidence type="ECO:0000313" key="1">
    <source>
        <dbReference type="EMBL" id="AHF07387.1"/>
    </source>
</evidence>
<dbReference type="Proteomes" id="UP000010847">
    <property type="component" value="Chromosome"/>
</dbReference>
<sequence length="208" mass="23609">MNNPWEKIDLSTYETHMSSDGLYQLQTLKSITEEQIENYVHTNVLILGVAGGNGLEHIDISSTEKVFGLDINSQYLDMCKERYPHLTGILELVCCDLNNSDVLLPYSNIMICNLIIEYIGVNKFIELISNNKDNVNVISCVIQKNNNNDFVSNSKLTSSLELLISIHHDIDSENLFNKFLKIGFVCIKKNSYLLPNGKELIRMDFGKV</sequence>
<keyword evidence="1" id="KW-0808">Transferase</keyword>
<dbReference type="RefSeq" id="WP_006716084.1">
    <property type="nucleotide sequence ID" value="NZ_CP007032.1"/>
</dbReference>
<dbReference type="KEGG" id="dmt:DESME_10350"/>
<protein>
    <submittedName>
        <fullName evidence="1">Methyltransferase type 11</fullName>
    </submittedName>
</protein>
<dbReference type="Gene3D" id="3.40.50.150">
    <property type="entry name" value="Vaccinia Virus protein VP39"/>
    <property type="match status" value="1"/>
</dbReference>
<keyword evidence="1" id="KW-0489">Methyltransferase</keyword>
<accession>W0E9E6</accession>
<keyword evidence="2" id="KW-1185">Reference proteome</keyword>
<dbReference type="SUPFAM" id="SSF53335">
    <property type="entry name" value="S-adenosyl-L-methionine-dependent methyltransferases"/>
    <property type="match status" value="1"/>
</dbReference>
<evidence type="ECO:0000313" key="2">
    <source>
        <dbReference type="Proteomes" id="UP000010847"/>
    </source>
</evidence>
<dbReference type="InterPro" id="IPR029063">
    <property type="entry name" value="SAM-dependent_MTases_sf"/>
</dbReference>
<dbReference type="EMBL" id="CP007032">
    <property type="protein sequence ID" value="AHF07387.1"/>
    <property type="molecule type" value="Genomic_DNA"/>
</dbReference>
<name>W0E9E6_9FIRM</name>
<dbReference type="AlphaFoldDB" id="W0E9E6"/>